<dbReference type="EMBL" id="CAJHJG010002130">
    <property type="protein sequence ID" value="CAD6917871.1"/>
    <property type="molecule type" value="Genomic_DNA"/>
</dbReference>
<reference evidence="2" key="3">
    <citation type="submission" date="2020-10" db="EMBL/GenBank/DDBJ databases">
        <authorList>
            <person name="Sedaghatjoo S."/>
        </authorList>
    </citation>
    <scope>NUCLEOTIDE SEQUENCE</scope>
    <source>
        <strain evidence="2">AZH3</strain>
    </source>
</reference>
<evidence type="ECO:0000313" key="3">
    <source>
        <dbReference type="EMBL" id="KAE8260700.1"/>
    </source>
</evidence>
<gene>
    <name evidence="3" type="ORF">A4X03_0g3719</name>
    <name evidence="2" type="ORF">JKIAZH3_G1450</name>
</gene>
<name>A0A177ULH6_9BASI</name>
<dbReference type="Proteomes" id="UP000836402">
    <property type="component" value="Unassembled WGS sequence"/>
</dbReference>
<dbReference type="PANTHER" id="PTHR14614">
    <property type="entry name" value="HEPATOCELLULAR CARCINOMA-ASSOCIATED ANTIGEN"/>
    <property type="match status" value="1"/>
</dbReference>
<feature type="compositionally biased region" description="Acidic residues" evidence="1">
    <location>
        <begin position="340"/>
        <end position="349"/>
    </location>
</feature>
<comment type="caution">
    <text evidence="3">The sequence shown here is derived from an EMBL/GenBank/DDBJ whole genome shotgun (WGS) entry which is preliminary data.</text>
</comment>
<evidence type="ECO:0000313" key="4">
    <source>
        <dbReference type="Proteomes" id="UP000077671"/>
    </source>
</evidence>
<dbReference type="Gene3D" id="3.40.50.150">
    <property type="entry name" value="Vaccinia Virus protein VP39"/>
    <property type="match status" value="1"/>
</dbReference>
<dbReference type="Pfam" id="PF10294">
    <property type="entry name" value="Methyltransf_16"/>
    <property type="match status" value="2"/>
</dbReference>
<evidence type="ECO:0000313" key="5">
    <source>
        <dbReference type="Proteomes" id="UP000836402"/>
    </source>
</evidence>
<organism evidence="3 4">
    <name type="scientific">Tilletia caries</name>
    <name type="common">wheat bunt fungus</name>
    <dbReference type="NCBI Taxonomy" id="13290"/>
    <lineage>
        <taxon>Eukaryota</taxon>
        <taxon>Fungi</taxon>
        <taxon>Dikarya</taxon>
        <taxon>Basidiomycota</taxon>
        <taxon>Ustilaginomycotina</taxon>
        <taxon>Exobasidiomycetes</taxon>
        <taxon>Tilletiales</taxon>
        <taxon>Tilletiaceae</taxon>
        <taxon>Tilletia</taxon>
    </lineage>
</organism>
<keyword evidence="5" id="KW-1185">Reference proteome</keyword>
<dbReference type="EMBL" id="LWDD02000450">
    <property type="protein sequence ID" value="KAE8260700.1"/>
    <property type="molecule type" value="Genomic_DNA"/>
</dbReference>
<accession>A0A177ULH6</accession>
<protein>
    <submittedName>
        <fullName evidence="3">Uncharacterized protein</fullName>
    </submittedName>
</protein>
<dbReference type="InterPro" id="IPR029063">
    <property type="entry name" value="SAM-dependent_MTases_sf"/>
</dbReference>
<proteinExistence type="predicted"/>
<dbReference type="InterPro" id="IPR019410">
    <property type="entry name" value="Methyltransf_16"/>
</dbReference>
<sequence length="481" mass="52715">MGRLFYLSFQRPPPLQVRPSEAVKVCVTIKNDLRSETYDEQGPSITLRLVWAVVLPGSRDVRVIDEGAGAAVAIEWTGASCAFRVVEGLRAPSARSVTDAVKQQQEGSPWNGAIHLGVVVDRPPRRNEPVKKKARRSSDGADPLVWPLLRPPATGATREGGDEDGDEFVPLLSGPIQFLQQEPARQQASSSGGGGGGSKQNDLLRIFRLPGSSTSKGDVIVQEETGYELDKHIWDASIHLLRLLTDPTRTASLPSSLRLLDRIESCTEEAEPEKRAFNVVELGAGTAVVSIALARYTQQNLPSSIDAAAKVTFYATDLESALPLMRTNMAWNELIEPGIEEDEDQPEPEPEQHTTFPTACPSDSSPPPASPPVQHQVHLCPQHLDWLRPLPLTLPPKKIDLILISDCTYNPTFYQPLAQTIASLLAISSGSCVLGKKHRHEDEMGLWDVLRKAGLGVRLVDGWEHEEEGEERWGVWEVFAA</sequence>
<evidence type="ECO:0000313" key="2">
    <source>
        <dbReference type="EMBL" id="CAD6917871.1"/>
    </source>
</evidence>
<feature type="region of interest" description="Disordered" evidence="1">
    <location>
        <begin position="340"/>
        <end position="375"/>
    </location>
</feature>
<dbReference type="AlphaFoldDB" id="A0A177ULH6"/>
<evidence type="ECO:0000256" key="1">
    <source>
        <dbReference type="SAM" id="MobiDB-lite"/>
    </source>
</evidence>
<reference evidence="3" key="2">
    <citation type="journal article" date="2019" name="IMA Fungus">
        <title>Genome sequencing and comparison of five Tilletia species to identify candidate genes for the detection of regulated species infecting wheat.</title>
        <authorList>
            <person name="Nguyen H.D.T."/>
            <person name="Sultana T."/>
            <person name="Kesanakurti P."/>
            <person name="Hambleton S."/>
        </authorList>
    </citation>
    <scope>NUCLEOTIDE SEQUENCE</scope>
    <source>
        <strain evidence="3">DAOMC 238032</strain>
    </source>
</reference>
<feature type="compositionally biased region" description="Polar residues" evidence="1">
    <location>
        <begin position="178"/>
        <end position="188"/>
    </location>
</feature>
<feature type="region of interest" description="Disordered" evidence="1">
    <location>
        <begin position="122"/>
        <end position="202"/>
    </location>
</feature>
<dbReference type="Proteomes" id="UP000077671">
    <property type="component" value="Unassembled WGS sequence"/>
</dbReference>
<dbReference type="GO" id="GO:0008757">
    <property type="term" value="F:S-adenosylmethionine-dependent methyltransferase activity"/>
    <property type="evidence" value="ECO:0007669"/>
    <property type="project" value="UniProtKB-ARBA"/>
</dbReference>
<dbReference type="SUPFAM" id="SSF53335">
    <property type="entry name" value="S-adenosyl-L-methionine-dependent methyltransferases"/>
    <property type="match status" value="1"/>
</dbReference>
<reference evidence="3" key="1">
    <citation type="submission" date="2016-04" db="EMBL/GenBank/DDBJ databases">
        <authorList>
            <person name="Nguyen H.D."/>
            <person name="Kesanakurti P."/>
            <person name="Cullis J."/>
            <person name="Levesque C.A."/>
            <person name="Hambleton S."/>
        </authorList>
    </citation>
    <scope>NUCLEOTIDE SEQUENCE</scope>
    <source>
        <strain evidence="3">DAOMC 238032</strain>
    </source>
</reference>
<feature type="compositionally biased region" description="Basic and acidic residues" evidence="1">
    <location>
        <begin position="122"/>
        <end position="139"/>
    </location>
</feature>